<reference evidence="2" key="2">
    <citation type="submission" date="2010-05" db="EMBL/GenBank/DDBJ databases">
        <authorList>
            <person name="Almeida L.G."/>
            <person name="Nicolas M.F."/>
            <person name="Souza R.C."/>
            <person name="Vasconcelos A.T.R."/>
        </authorList>
    </citation>
    <scope>NUCLEOTIDE SEQUENCE</scope>
</reference>
<dbReference type="AlphaFoldDB" id="W5JRB4"/>
<reference evidence="3" key="4">
    <citation type="submission" date="2015-06" db="UniProtKB">
        <authorList>
            <consortium name="EnsemblMetazoa"/>
        </authorList>
    </citation>
    <scope>IDENTIFICATION</scope>
</reference>
<dbReference type="PROSITE" id="PS50191">
    <property type="entry name" value="CRAL_TRIO"/>
    <property type="match status" value="1"/>
</dbReference>
<dbReference type="SUPFAM" id="SSF52087">
    <property type="entry name" value="CRAL/TRIO domain"/>
    <property type="match status" value="1"/>
</dbReference>
<evidence type="ECO:0000313" key="4">
    <source>
        <dbReference type="Proteomes" id="UP000000673"/>
    </source>
</evidence>
<reference evidence="2 4" key="1">
    <citation type="journal article" date="2010" name="BMC Genomics">
        <title>Combination of measures distinguishes pre-miRNAs from other stem-loops in the genome of the newly sequenced Anopheles darlingi.</title>
        <authorList>
            <person name="Mendes N.D."/>
            <person name="Freitas A.T."/>
            <person name="Vasconcelos A.T."/>
            <person name="Sagot M.F."/>
        </authorList>
    </citation>
    <scope>NUCLEOTIDE SEQUENCE</scope>
</reference>
<dbReference type="InterPro" id="IPR001251">
    <property type="entry name" value="CRAL-TRIO_dom"/>
</dbReference>
<dbReference type="PANTHER" id="PTHR10174">
    <property type="entry name" value="ALPHA-TOCOPHEROL TRANSFER PROTEIN-RELATED"/>
    <property type="match status" value="1"/>
</dbReference>
<sequence>MAHFLQFSPSFVKKATMWSQEGSPLRQKGFHYVNTPSGFELVYNMFKNFLNEKNRSRVSNVQIDVHGSNLDSLYEHIPKSMLPAEYGGDAGPIQDIIDAWTKKVLSYKEYFKEEDNYGTDEKKRPGRPKNADTLFGLEGSFRKLEVD</sequence>
<gene>
    <name evidence="2" type="ORF">AND_001286</name>
</gene>
<dbReference type="Gene3D" id="1.20.5.1200">
    <property type="entry name" value="Alpha-tocopherol transfer"/>
    <property type="match status" value="1"/>
</dbReference>
<evidence type="ECO:0000313" key="2">
    <source>
        <dbReference type="EMBL" id="ETN66917.1"/>
    </source>
</evidence>
<dbReference type="eggNOG" id="KOG1471">
    <property type="taxonomic scope" value="Eukaryota"/>
</dbReference>
<dbReference type="GO" id="GO:1902936">
    <property type="term" value="F:phosphatidylinositol bisphosphate binding"/>
    <property type="evidence" value="ECO:0007669"/>
    <property type="project" value="TreeGrafter"/>
</dbReference>
<dbReference type="InterPro" id="IPR036865">
    <property type="entry name" value="CRAL-TRIO_dom_sf"/>
</dbReference>
<dbReference type="CDD" id="cd00170">
    <property type="entry name" value="SEC14"/>
    <property type="match status" value="1"/>
</dbReference>
<dbReference type="GO" id="GO:0016020">
    <property type="term" value="C:membrane"/>
    <property type="evidence" value="ECO:0007669"/>
    <property type="project" value="TreeGrafter"/>
</dbReference>
<dbReference type="VEuPathDB" id="VectorBase:ADAC001286"/>
<dbReference type="Gene3D" id="3.40.525.10">
    <property type="entry name" value="CRAL-TRIO lipid binding domain"/>
    <property type="match status" value="1"/>
</dbReference>
<dbReference type="VEuPathDB" id="VectorBase:ADAR2_001920"/>
<organism evidence="2">
    <name type="scientific">Anopheles darlingi</name>
    <name type="common">Mosquito</name>
    <dbReference type="NCBI Taxonomy" id="43151"/>
    <lineage>
        <taxon>Eukaryota</taxon>
        <taxon>Metazoa</taxon>
        <taxon>Ecdysozoa</taxon>
        <taxon>Arthropoda</taxon>
        <taxon>Hexapoda</taxon>
        <taxon>Insecta</taxon>
        <taxon>Pterygota</taxon>
        <taxon>Neoptera</taxon>
        <taxon>Endopterygota</taxon>
        <taxon>Diptera</taxon>
        <taxon>Nematocera</taxon>
        <taxon>Culicoidea</taxon>
        <taxon>Culicidae</taxon>
        <taxon>Anophelinae</taxon>
        <taxon>Anopheles</taxon>
    </lineage>
</organism>
<proteinExistence type="predicted"/>
<dbReference type="OMA" id="FRANANH"/>
<evidence type="ECO:0000259" key="1">
    <source>
        <dbReference type="PROSITE" id="PS50191"/>
    </source>
</evidence>
<dbReference type="EMBL" id="ADMH02000336">
    <property type="protein sequence ID" value="ETN66917.1"/>
    <property type="molecule type" value="Genomic_DNA"/>
</dbReference>
<dbReference type="STRING" id="43151.W5JRB4"/>
<reference evidence="2" key="3">
    <citation type="journal article" date="2013" name="Nucleic Acids Res.">
        <title>The genome of Anopheles darlingi, the main neotropical malaria vector.</title>
        <authorList>
            <person name="Marinotti O."/>
            <person name="Cerqueira G.C."/>
            <person name="de Almeida L.G."/>
            <person name="Ferro M.I."/>
            <person name="Loreto E.L."/>
            <person name="Zaha A."/>
            <person name="Teixeira S.M."/>
            <person name="Wespiser A.R."/>
            <person name="Almeida E Silva A."/>
            <person name="Schlindwein A.D."/>
            <person name="Pacheco A.C."/>
            <person name="Silva A.L."/>
            <person name="Graveley B.R."/>
            <person name="Walenz B.P."/>
            <person name="Lima Bde A."/>
            <person name="Ribeiro C.A."/>
            <person name="Nunes-Silva C.G."/>
            <person name="de Carvalho C.R."/>
            <person name="Soares C.M."/>
            <person name="de Menezes C.B."/>
            <person name="Matiolli C."/>
            <person name="Caffrey D."/>
            <person name="Araujo D.A."/>
            <person name="de Oliveira D.M."/>
            <person name="Golenbock D."/>
            <person name="Grisard E.C."/>
            <person name="Fantinatti-Garboggini F."/>
            <person name="de Carvalho F.M."/>
            <person name="Barcellos F.G."/>
            <person name="Prosdocimi F."/>
            <person name="May G."/>
            <person name="Azevedo Junior G.M."/>
            <person name="Guimaraes G.M."/>
            <person name="Goldman G.H."/>
            <person name="Padilha I.Q."/>
            <person name="Batista Jda S."/>
            <person name="Ferro J.A."/>
            <person name="Ribeiro J.M."/>
            <person name="Fietto J.L."/>
            <person name="Dabbas K.M."/>
            <person name="Cerdeira L."/>
            <person name="Agnez-Lima L.F."/>
            <person name="Brocchi M."/>
            <person name="de Carvalho M.O."/>
            <person name="Teixeira Mde M."/>
            <person name="Diniz Maia Mde M."/>
            <person name="Goldman M.H."/>
            <person name="Cruz Schneider M.P."/>
            <person name="Felipe M.S."/>
            <person name="Hungria M."/>
            <person name="Nicolas M.F."/>
            <person name="Pereira M."/>
            <person name="Montes M.A."/>
            <person name="Cantao M.E."/>
            <person name="Vincentz M."/>
            <person name="Rafael M.S."/>
            <person name="Silverman N."/>
            <person name="Stoco P.H."/>
            <person name="Souza R.C."/>
            <person name="Vicentini R."/>
            <person name="Gazzinelli R.T."/>
            <person name="Neves Rde O."/>
            <person name="Silva R."/>
            <person name="Astolfi-Filho S."/>
            <person name="Maciel T.E."/>
            <person name="Urmenyi T.P."/>
            <person name="Tadei W.P."/>
            <person name="Camargo E.P."/>
            <person name="de Vasconcelos A.T."/>
        </authorList>
    </citation>
    <scope>NUCLEOTIDE SEQUENCE</scope>
</reference>
<keyword evidence="4" id="KW-1185">Reference proteome</keyword>
<feature type="domain" description="CRAL-TRIO" evidence="1">
    <location>
        <begin position="1"/>
        <end position="94"/>
    </location>
</feature>
<dbReference type="Pfam" id="PF00650">
    <property type="entry name" value="CRAL_TRIO"/>
    <property type="match status" value="1"/>
</dbReference>
<name>W5JRB4_ANODA</name>
<dbReference type="HOGENOM" id="CLU_046597_5_0_1"/>
<evidence type="ECO:0000313" key="3">
    <source>
        <dbReference type="EnsemblMetazoa" id="ADAC001286-PA"/>
    </source>
</evidence>
<accession>W5JRB4</accession>
<dbReference type="EnsemblMetazoa" id="ADAC001286-RA">
    <property type="protein sequence ID" value="ADAC001286-PA"/>
    <property type="gene ID" value="ADAC001286"/>
</dbReference>
<protein>
    <recommendedName>
        <fullName evidence="1">CRAL-TRIO domain-containing protein</fullName>
    </recommendedName>
</protein>
<dbReference type="Proteomes" id="UP000000673">
    <property type="component" value="Unassembled WGS sequence"/>
</dbReference>
<dbReference type="PANTHER" id="PTHR10174:SF216">
    <property type="entry name" value="CRAL-TRIO DOMAIN-CONTAINING PROTEIN-RELATED"/>
    <property type="match status" value="1"/>
</dbReference>